<feature type="compositionally biased region" description="Basic and acidic residues" evidence="1">
    <location>
        <begin position="1"/>
        <end position="14"/>
    </location>
</feature>
<comment type="caution">
    <text evidence="2">The sequence shown here is derived from an EMBL/GenBank/DDBJ whole genome shotgun (WGS) entry which is preliminary data.</text>
</comment>
<accession>A0A9Q0BSX8</accession>
<reference evidence="2" key="1">
    <citation type="journal article" date="2023" name="Genome Biol. Evol.">
        <title>Long-read-based Genome Assembly of Drosophila gunungcola Reveals Fewer Chemosensory Genes in Flower-breeding Species.</title>
        <authorList>
            <person name="Negi A."/>
            <person name="Liao B.Y."/>
            <person name="Yeh S.D."/>
        </authorList>
    </citation>
    <scope>NUCLEOTIDE SEQUENCE</scope>
    <source>
        <strain evidence="2">Sukarami</strain>
    </source>
</reference>
<dbReference type="Proteomes" id="UP001059596">
    <property type="component" value="Unassembled WGS sequence"/>
</dbReference>
<proteinExistence type="predicted"/>
<protein>
    <submittedName>
        <fullName evidence="2">Uncharacterized protein</fullName>
    </submittedName>
</protein>
<keyword evidence="3" id="KW-1185">Reference proteome</keyword>
<dbReference type="AlphaFoldDB" id="A0A9Q0BSX8"/>
<sequence length="520" mass="60820">MSNRSTDDGLRRPVGEMYGWNGNNSGGQLGLGRNAPPPPQNLDWGSSGPRRNPSPVGMYDRNLSTNMMGYGNFENQRNRGRESNEFIPNSYAEGIHGGREPERFVPNDNFPQPMGFRNIQDAIFRNEPLLGNQHSMNMNRDGGRENQQFRGRESNEFIQNSHPDKNPGVREPEHFMPNDTFQQGNQPMSFRNIQEPIFRNEPLMGNQHSRFDNHREFTNENFGNGGQLLEYRRTEPIRRTPELLSKVFTIAGFKMPYVSDVEGKLPQKESKSYAVRFFKRSPDYVIRLKKSKDVPIIQHIYNDMTHDMNFMDEESGGKDNATGFLSSRLRDNIGKEWTKVYRGRDYRSWDRWWQDFRNIDVDINEQLDKFDCFNVKYNFMAPAGILNATELIKRATIALTRNGNSYLGNMKMVFNLMDHTLLGNLDIQAVTQLQDIIRSVPNHLWIYKLRCMIYTWYSLSRVMKSKDTVDRNYQAILKEWNSPVIHWLAKQAFWELRNISKLEYPEYRDVYGKNSKEVKK</sequence>
<evidence type="ECO:0000313" key="3">
    <source>
        <dbReference type="Proteomes" id="UP001059596"/>
    </source>
</evidence>
<gene>
    <name evidence="2" type="ORF">M5D96_004320</name>
</gene>
<evidence type="ECO:0000313" key="2">
    <source>
        <dbReference type="EMBL" id="KAI8042996.1"/>
    </source>
</evidence>
<dbReference type="EMBL" id="JAMKOV010000002">
    <property type="protein sequence ID" value="KAI8042996.1"/>
    <property type="molecule type" value="Genomic_DNA"/>
</dbReference>
<feature type="region of interest" description="Disordered" evidence="1">
    <location>
        <begin position="1"/>
        <end position="57"/>
    </location>
</feature>
<evidence type="ECO:0000256" key="1">
    <source>
        <dbReference type="SAM" id="MobiDB-lite"/>
    </source>
</evidence>
<organism evidence="2 3">
    <name type="scientific">Drosophila gunungcola</name>
    <name type="common">fruit fly</name>
    <dbReference type="NCBI Taxonomy" id="103775"/>
    <lineage>
        <taxon>Eukaryota</taxon>
        <taxon>Metazoa</taxon>
        <taxon>Ecdysozoa</taxon>
        <taxon>Arthropoda</taxon>
        <taxon>Hexapoda</taxon>
        <taxon>Insecta</taxon>
        <taxon>Pterygota</taxon>
        <taxon>Neoptera</taxon>
        <taxon>Endopterygota</taxon>
        <taxon>Diptera</taxon>
        <taxon>Brachycera</taxon>
        <taxon>Muscomorpha</taxon>
        <taxon>Ephydroidea</taxon>
        <taxon>Drosophilidae</taxon>
        <taxon>Drosophila</taxon>
        <taxon>Sophophora</taxon>
    </lineage>
</organism>
<name>A0A9Q0BSX8_9MUSC</name>